<evidence type="ECO:0000256" key="5">
    <source>
        <dbReference type="ARBA" id="ARBA00023136"/>
    </source>
</evidence>
<evidence type="ECO:0000256" key="4">
    <source>
        <dbReference type="ARBA" id="ARBA00022989"/>
    </source>
</evidence>
<protein>
    <submittedName>
        <fullName evidence="6">LemA family</fullName>
    </submittedName>
</protein>
<organism evidence="6 7">
    <name type="scientific">Salmonella enterica</name>
    <name type="common">Salmonella choleraesuis</name>
    <dbReference type="NCBI Taxonomy" id="28901"/>
    <lineage>
        <taxon>Bacteria</taxon>
        <taxon>Pseudomonadati</taxon>
        <taxon>Pseudomonadota</taxon>
        <taxon>Gammaproteobacteria</taxon>
        <taxon>Enterobacterales</taxon>
        <taxon>Enterobacteriaceae</taxon>
        <taxon>Salmonella</taxon>
    </lineage>
</organism>
<dbReference type="Gene3D" id="1.20.1440.20">
    <property type="entry name" value="LemA-like domain"/>
    <property type="match status" value="1"/>
</dbReference>
<dbReference type="PANTHER" id="PTHR34478">
    <property type="entry name" value="PROTEIN LEMA"/>
    <property type="match status" value="1"/>
</dbReference>
<evidence type="ECO:0000256" key="1">
    <source>
        <dbReference type="ARBA" id="ARBA00004167"/>
    </source>
</evidence>
<keyword evidence="5" id="KW-0472">Membrane</keyword>
<dbReference type="GO" id="GO:0016020">
    <property type="term" value="C:membrane"/>
    <property type="evidence" value="ECO:0007669"/>
    <property type="project" value="UniProtKB-SubCell"/>
</dbReference>
<dbReference type="Proteomes" id="UP000254773">
    <property type="component" value="Unassembled WGS sequence"/>
</dbReference>
<evidence type="ECO:0000313" key="7">
    <source>
        <dbReference type="Proteomes" id="UP000254773"/>
    </source>
</evidence>
<keyword evidence="3" id="KW-0812">Transmembrane</keyword>
<reference evidence="6 7" key="1">
    <citation type="submission" date="2018-06" db="EMBL/GenBank/DDBJ databases">
        <authorList>
            <consortium name="Pathogen Informatics"/>
            <person name="Doyle S."/>
        </authorList>
    </citation>
    <scope>NUCLEOTIDE SEQUENCE [LARGE SCALE GENOMIC DNA]</scope>
    <source>
        <strain evidence="6 7">NCTC9854</strain>
    </source>
</reference>
<accession>A0A379Q277</accession>
<keyword evidence="4" id="KW-1133">Transmembrane helix</keyword>
<dbReference type="Pfam" id="PF04011">
    <property type="entry name" value="LemA"/>
    <property type="match status" value="1"/>
</dbReference>
<evidence type="ECO:0000313" key="6">
    <source>
        <dbReference type="EMBL" id="SUF36375.1"/>
    </source>
</evidence>
<dbReference type="PANTHER" id="PTHR34478:SF1">
    <property type="entry name" value="PROTEIN LEMA"/>
    <property type="match status" value="1"/>
</dbReference>
<dbReference type="InterPro" id="IPR023353">
    <property type="entry name" value="LemA-like_dom_sf"/>
</dbReference>
<proteinExistence type="inferred from homology"/>
<evidence type="ECO:0000256" key="3">
    <source>
        <dbReference type="ARBA" id="ARBA00022692"/>
    </source>
</evidence>
<dbReference type="InterPro" id="IPR007156">
    <property type="entry name" value="MamQ_LemA"/>
</dbReference>
<comment type="subcellular location">
    <subcellularLocation>
        <location evidence="1">Membrane</location>
        <topology evidence="1">Single-pass membrane protein</topology>
    </subcellularLocation>
</comment>
<name>A0A379Q277_SALER</name>
<dbReference type="EMBL" id="UGWI01000001">
    <property type="protein sequence ID" value="SUF36375.1"/>
    <property type="molecule type" value="Genomic_DNA"/>
</dbReference>
<dbReference type="SUPFAM" id="SSF140478">
    <property type="entry name" value="LemA-like"/>
    <property type="match status" value="1"/>
</dbReference>
<sequence>MNLFIALIIVVLVLLGSGGMLASLYNRLVMLRHNVDKSFANIDILLKQRVDELPELVNVIKASAAYEQQTLQQLTELRVSWLNSSQHDEKVALANKMNVALPRLFATAESYPQLRANQSFLRLQQRISELEEQIADRREFFNESVTLYNVGINEFPNFLLAKLMGYQPHPLLHITAEETHYAGITL</sequence>
<comment type="similarity">
    <text evidence="2">Belongs to the LemA family.</text>
</comment>
<gene>
    <name evidence="6" type="ORF">NCTC9854_00582</name>
</gene>
<evidence type="ECO:0000256" key="2">
    <source>
        <dbReference type="ARBA" id="ARBA00008854"/>
    </source>
</evidence>
<dbReference type="AlphaFoldDB" id="A0A379Q277"/>